<dbReference type="STRING" id="1193502.SHALO_1639"/>
<keyword evidence="2 4" id="KW-1133">Transmembrane helix</keyword>
<name>A0A1D7TK79_9BACT</name>
<organism evidence="5 6">
    <name type="scientific">Sulfurospirillum halorespirans DSM 13726</name>
    <dbReference type="NCBI Taxonomy" id="1193502"/>
    <lineage>
        <taxon>Bacteria</taxon>
        <taxon>Pseudomonadati</taxon>
        <taxon>Campylobacterota</taxon>
        <taxon>Epsilonproteobacteria</taxon>
        <taxon>Campylobacterales</taxon>
        <taxon>Sulfurospirillaceae</taxon>
        <taxon>Sulfurospirillum</taxon>
    </lineage>
</organism>
<feature type="transmembrane region" description="Helical" evidence="4">
    <location>
        <begin position="241"/>
        <end position="260"/>
    </location>
</feature>
<reference evidence="6" key="1">
    <citation type="submission" date="2016-08" db="EMBL/GenBank/DDBJ databases">
        <title>Complete genome sequence of the organohalide-respiring Epsilonproteobacterium Sulfurospirillum halorespirans.</title>
        <authorList>
            <person name="Goris T."/>
            <person name="Zimmermann J."/>
            <person name="Schenz B."/>
            <person name="Lemos M."/>
            <person name="Hackermueller J."/>
            <person name="Diekert G."/>
        </authorList>
    </citation>
    <scope>NUCLEOTIDE SEQUENCE [LARGE SCALE GENOMIC DNA]</scope>
    <source>
        <strain>DSM 13726</strain>
        <strain evidence="6">PCE-M2</strain>
    </source>
</reference>
<dbReference type="SUPFAM" id="SSF103473">
    <property type="entry name" value="MFS general substrate transporter"/>
    <property type="match status" value="1"/>
</dbReference>
<feature type="transmembrane region" description="Helical" evidence="4">
    <location>
        <begin position="163"/>
        <end position="186"/>
    </location>
</feature>
<keyword evidence="3 4" id="KW-0472">Membrane</keyword>
<sequence>MNIKAFFATREQLLYLFAAAVPIAFTAWNSLLNNFAIESAQFDGEKIGLLQSIREVPGLLAFSIVFVLLIFRQQNAAYLSLFLLGLGTLLTGFFPTTLGLYTTTLIMSVGFHYLETLNNSLSLQWIDTKNAPSFLGKLSAIRSFIGLATLATLYVLMKFFNVGYVGIYVLSGGLTMFLALVAWLGFEHFKDDVLQETKLFMRKKYWIFYVLTFLAGARRQIVVVFAGFLLVEKFHFTVENMVLLLITNTVLNMIFAPYAGKLIERFGEKLSLRIEYLSIVLIFILYGLVQSQSMAVSLYILDNLFFTIAIALKTYFQKIADPKDIAITSGVGFTINHIAAVFLPFTLGIVWIYSHSAVFFIGAAIAVVSFVLTFFIAKKEQGCVYM</sequence>
<evidence type="ECO:0000256" key="4">
    <source>
        <dbReference type="SAM" id="Phobius"/>
    </source>
</evidence>
<proteinExistence type="predicted"/>
<evidence type="ECO:0000256" key="3">
    <source>
        <dbReference type="ARBA" id="ARBA00023136"/>
    </source>
</evidence>
<evidence type="ECO:0000256" key="2">
    <source>
        <dbReference type="ARBA" id="ARBA00022989"/>
    </source>
</evidence>
<feature type="transmembrane region" description="Helical" evidence="4">
    <location>
        <begin position="206"/>
        <end position="229"/>
    </location>
</feature>
<dbReference type="InterPro" id="IPR036259">
    <property type="entry name" value="MFS_trans_sf"/>
</dbReference>
<feature type="transmembrane region" description="Helical" evidence="4">
    <location>
        <begin position="328"/>
        <end position="352"/>
    </location>
</feature>
<evidence type="ECO:0000313" key="6">
    <source>
        <dbReference type="Proteomes" id="UP000094609"/>
    </source>
</evidence>
<keyword evidence="1 4" id="KW-0812">Transmembrane</keyword>
<dbReference type="PATRIC" id="fig|1193502.14.peg.1665"/>
<feature type="transmembrane region" description="Helical" evidence="4">
    <location>
        <begin position="295"/>
        <end position="316"/>
    </location>
</feature>
<dbReference type="InterPro" id="IPR011701">
    <property type="entry name" value="MFS"/>
</dbReference>
<feature type="transmembrane region" description="Helical" evidence="4">
    <location>
        <begin position="272"/>
        <end position="289"/>
    </location>
</feature>
<accession>A0A1D7TK79</accession>
<evidence type="ECO:0000313" key="5">
    <source>
        <dbReference type="EMBL" id="AOO65411.1"/>
    </source>
</evidence>
<feature type="transmembrane region" description="Helical" evidence="4">
    <location>
        <begin position="52"/>
        <end position="71"/>
    </location>
</feature>
<feature type="transmembrane region" description="Helical" evidence="4">
    <location>
        <begin position="76"/>
        <end position="94"/>
    </location>
</feature>
<feature type="transmembrane region" description="Helical" evidence="4">
    <location>
        <begin position="12"/>
        <end position="32"/>
    </location>
</feature>
<dbReference type="GO" id="GO:0022857">
    <property type="term" value="F:transmembrane transporter activity"/>
    <property type="evidence" value="ECO:0007669"/>
    <property type="project" value="InterPro"/>
</dbReference>
<feature type="transmembrane region" description="Helical" evidence="4">
    <location>
        <begin position="138"/>
        <end position="157"/>
    </location>
</feature>
<feature type="transmembrane region" description="Helical" evidence="4">
    <location>
        <begin position="358"/>
        <end position="377"/>
    </location>
</feature>
<dbReference type="KEGG" id="shal:SHALO_1639"/>
<dbReference type="Gene3D" id="1.20.1250.20">
    <property type="entry name" value="MFS general substrate transporter like domains"/>
    <property type="match status" value="1"/>
</dbReference>
<gene>
    <name evidence="5" type="ORF">SHALO_1639</name>
</gene>
<dbReference type="AlphaFoldDB" id="A0A1D7TK79"/>
<dbReference type="Proteomes" id="UP000094609">
    <property type="component" value="Chromosome"/>
</dbReference>
<protein>
    <submittedName>
        <fullName evidence="5">Permease of the major facilitator superfamily</fullName>
    </submittedName>
</protein>
<dbReference type="Pfam" id="PF07690">
    <property type="entry name" value="MFS_1"/>
    <property type="match status" value="1"/>
</dbReference>
<dbReference type="EMBL" id="CP017111">
    <property type="protein sequence ID" value="AOO65411.1"/>
    <property type="molecule type" value="Genomic_DNA"/>
</dbReference>
<keyword evidence="6" id="KW-1185">Reference proteome</keyword>
<evidence type="ECO:0000256" key="1">
    <source>
        <dbReference type="ARBA" id="ARBA00022692"/>
    </source>
</evidence>